<reference evidence="3" key="1">
    <citation type="submission" date="2018-02" db="EMBL/GenBank/DDBJ databases">
        <authorList>
            <person name="Kim S.-K."/>
            <person name="Jung H.-I."/>
            <person name="Lee S.-W."/>
        </authorList>
    </citation>
    <scope>NUCLEOTIDE SEQUENCE</scope>
    <source>
        <strain evidence="3">SK3146</strain>
    </source>
</reference>
<dbReference type="EMBL" id="CP027059">
    <property type="protein sequence ID" value="UQZ83730.1"/>
    <property type="molecule type" value="Genomic_DNA"/>
</dbReference>
<feature type="region of interest" description="Disordered" evidence="1">
    <location>
        <begin position="1"/>
        <end position="37"/>
    </location>
</feature>
<proteinExistence type="predicted"/>
<feature type="transmembrane region" description="Helical" evidence="2">
    <location>
        <begin position="44"/>
        <end position="66"/>
    </location>
</feature>
<dbReference type="RefSeq" id="WP_249865723.1">
    <property type="nucleotide sequence ID" value="NZ_CP027059.1"/>
</dbReference>
<accession>A0ABY4RNI8</accession>
<keyword evidence="2" id="KW-1133">Transmembrane helix</keyword>
<evidence type="ECO:0000313" key="3">
    <source>
        <dbReference type="EMBL" id="UQZ83730.1"/>
    </source>
</evidence>
<evidence type="ECO:0000256" key="1">
    <source>
        <dbReference type="SAM" id="MobiDB-lite"/>
    </source>
</evidence>
<dbReference type="Proteomes" id="UP001057134">
    <property type="component" value="Chromosome"/>
</dbReference>
<sequence>MNNTQQDSQQRMAAEQEADYTNPQPSGGHHKKTDLGSVPSPIRYFGYFFFTSATVMLVIGIVIQWFK</sequence>
<keyword evidence="2" id="KW-0472">Membrane</keyword>
<evidence type="ECO:0000256" key="2">
    <source>
        <dbReference type="SAM" id="Phobius"/>
    </source>
</evidence>
<keyword evidence="4" id="KW-1185">Reference proteome</keyword>
<evidence type="ECO:0000313" key="4">
    <source>
        <dbReference type="Proteomes" id="UP001057134"/>
    </source>
</evidence>
<name>A0ABY4RNI8_9BACL</name>
<keyword evidence="2" id="KW-0812">Transmembrane</keyword>
<evidence type="ECO:0008006" key="5">
    <source>
        <dbReference type="Google" id="ProtNLM"/>
    </source>
</evidence>
<organism evidence="3 4">
    <name type="scientific">Paenibacillus konkukensis</name>
    <dbReference type="NCBI Taxonomy" id="2020716"/>
    <lineage>
        <taxon>Bacteria</taxon>
        <taxon>Bacillati</taxon>
        <taxon>Bacillota</taxon>
        <taxon>Bacilli</taxon>
        <taxon>Bacillales</taxon>
        <taxon>Paenibacillaceae</taxon>
        <taxon>Paenibacillus</taxon>
    </lineage>
</organism>
<feature type="compositionally biased region" description="Polar residues" evidence="1">
    <location>
        <begin position="1"/>
        <end position="11"/>
    </location>
</feature>
<reference evidence="3" key="2">
    <citation type="journal article" date="2021" name="J Anim Sci Technol">
        <title>Complete genome sequence of Paenibacillus konkukensis sp. nov. SK3146 as a potential probiotic strain.</title>
        <authorList>
            <person name="Jung H.I."/>
            <person name="Park S."/>
            <person name="Niu K.M."/>
            <person name="Lee S.W."/>
            <person name="Kothari D."/>
            <person name="Yi K.J."/>
            <person name="Kim S.K."/>
        </authorList>
    </citation>
    <scope>NUCLEOTIDE SEQUENCE</scope>
    <source>
        <strain evidence="3">SK3146</strain>
    </source>
</reference>
<gene>
    <name evidence="3" type="ORF">SK3146_02937</name>
</gene>
<protein>
    <recommendedName>
        <fullName evidence="5">Amino acid transporter</fullName>
    </recommendedName>
</protein>